<dbReference type="RefSeq" id="WP_225978818.1">
    <property type="nucleotide sequence ID" value="NZ_BJFL01000070.1"/>
</dbReference>
<gene>
    <name evidence="6" type="ORF">GTS_55870</name>
</gene>
<keyword evidence="7" id="KW-1185">Reference proteome</keyword>
<feature type="domain" description="Radical SAM core" evidence="5">
    <location>
        <begin position="9"/>
        <end position="222"/>
    </location>
</feature>
<dbReference type="GO" id="GO:0051536">
    <property type="term" value="F:iron-sulfur cluster binding"/>
    <property type="evidence" value="ECO:0007669"/>
    <property type="project" value="UniProtKB-KW"/>
</dbReference>
<evidence type="ECO:0000313" key="6">
    <source>
        <dbReference type="EMBL" id="GDY33954.1"/>
    </source>
</evidence>
<dbReference type="PANTHER" id="PTHR11228">
    <property type="entry name" value="RADICAL SAM DOMAIN PROTEIN"/>
    <property type="match status" value="1"/>
</dbReference>
<dbReference type="SFLD" id="SFLDF00365">
    <property type="entry name" value="thuricin_CD_(TrnCD-like)"/>
    <property type="match status" value="1"/>
</dbReference>
<dbReference type="InterPro" id="IPR058240">
    <property type="entry name" value="rSAM_sf"/>
</dbReference>
<dbReference type="SFLD" id="SFLDG01216">
    <property type="entry name" value="thioether_bond_formation_requi"/>
    <property type="match status" value="1"/>
</dbReference>
<dbReference type="AlphaFoldDB" id="A0A4D4JE78"/>
<keyword evidence="4" id="KW-0411">Iron-sulfur</keyword>
<evidence type="ECO:0000256" key="4">
    <source>
        <dbReference type="ARBA" id="ARBA00023014"/>
    </source>
</evidence>
<proteinExistence type="predicted"/>
<keyword evidence="1" id="KW-0949">S-adenosyl-L-methionine</keyword>
<evidence type="ECO:0000256" key="3">
    <source>
        <dbReference type="ARBA" id="ARBA00023004"/>
    </source>
</evidence>
<keyword evidence="2" id="KW-0479">Metal-binding</keyword>
<evidence type="ECO:0000256" key="2">
    <source>
        <dbReference type="ARBA" id="ARBA00022723"/>
    </source>
</evidence>
<dbReference type="SFLD" id="SFLDG01067">
    <property type="entry name" value="SPASM/twitch_domain_containing"/>
    <property type="match status" value="1"/>
</dbReference>
<dbReference type="SFLD" id="SFLDG01386">
    <property type="entry name" value="main_SPASM_domain-containing"/>
    <property type="match status" value="1"/>
</dbReference>
<dbReference type="GO" id="GO:0003824">
    <property type="term" value="F:catalytic activity"/>
    <property type="evidence" value="ECO:0007669"/>
    <property type="project" value="InterPro"/>
</dbReference>
<comment type="caution">
    <text evidence="6">The sequence shown here is derived from an EMBL/GenBank/DDBJ whole genome shotgun (WGS) entry which is preliminary data.</text>
</comment>
<reference evidence="7" key="1">
    <citation type="submission" date="2019-04" db="EMBL/GenBank/DDBJ databases">
        <title>Draft genome sequence of Pseudonocardiaceae bacterium SL3-2-4.</title>
        <authorList>
            <person name="Ningsih F."/>
            <person name="Yokota A."/>
            <person name="Sakai Y."/>
            <person name="Nanatani K."/>
            <person name="Yabe S."/>
            <person name="Oetari A."/>
            <person name="Sjamsuridzal W."/>
        </authorList>
    </citation>
    <scope>NUCLEOTIDE SEQUENCE [LARGE SCALE GENOMIC DNA]</scope>
    <source>
        <strain evidence="7">SL3-2-4</strain>
    </source>
</reference>
<dbReference type="EMBL" id="BJFL01000070">
    <property type="protein sequence ID" value="GDY33954.1"/>
    <property type="molecule type" value="Genomic_DNA"/>
</dbReference>
<evidence type="ECO:0000256" key="1">
    <source>
        <dbReference type="ARBA" id="ARBA00022691"/>
    </source>
</evidence>
<dbReference type="Pfam" id="PF13186">
    <property type="entry name" value="SPASM"/>
    <property type="match status" value="1"/>
</dbReference>
<dbReference type="InterPro" id="IPR023885">
    <property type="entry name" value="4Fe4S-binding_SPASM_dom"/>
</dbReference>
<dbReference type="Gene3D" id="3.20.20.70">
    <property type="entry name" value="Aldolase class I"/>
    <property type="match status" value="1"/>
</dbReference>
<sequence>MSQAAATTTARSTFLWLELTGTCQLACSHCYADSSPAGTHGSMAAEDWRRVIDQAAEMGVRTVQFIGGEPTLHPDLSALVRHALSRALAVEVFTNLVHVTPALWDVFSQPGVSLATSYYSDDPDQHAAITQRRTHARTRANIAEAVRRGIPIRVGVIDLGDGQRAQEAMDELLALGVENIGYDRLRQVGRGVRDRQPGADQLCGRCADGVAAVSPDGAVWPCVFSRWMSIGDVRQQLLREIMSRMSDVRASLAAEGMPTGVRACGPDCAPNGANCYPIHCHPRA</sequence>
<keyword evidence="3" id="KW-0408">Iron</keyword>
<dbReference type="SUPFAM" id="SSF102114">
    <property type="entry name" value="Radical SAM enzymes"/>
    <property type="match status" value="1"/>
</dbReference>
<dbReference type="SFLD" id="SFLDS00029">
    <property type="entry name" value="Radical_SAM"/>
    <property type="match status" value="1"/>
</dbReference>
<dbReference type="GO" id="GO:0046872">
    <property type="term" value="F:metal ion binding"/>
    <property type="evidence" value="ECO:0007669"/>
    <property type="project" value="UniProtKB-KW"/>
</dbReference>
<dbReference type="Pfam" id="PF04055">
    <property type="entry name" value="Radical_SAM"/>
    <property type="match status" value="1"/>
</dbReference>
<dbReference type="CDD" id="cd01335">
    <property type="entry name" value="Radical_SAM"/>
    <property type="match status" value="1"/>
</dbReference>
<dbReference type="PANTHER" id="PTHR11228:SF7">
    <property type="entry name" value="PQQA PEPTIDE CYCLASE"/>
    <property type="match status" value="1"/>
</dbReference>
<protein>
    <recommendedName>
        <fullName evidence="5">Radical SAM core domain-containing protein</fullName>
    </recommendedName>
</protein>
<accession>A0A4D4JE78</accession>
<evidence type="ECO:0000259" key="5">
    <source>
        <dbReference type="PROSITE" id="PS51918"/>
    </source>
</evidence>
<dbReference type="InterPro" id="IPR007197">
    <property type="entry name" value="rSAM"/>
</dbReference>
<dbReference type="PROSITE" id="PS51918">
    <property type="entry name" value="RADICAL_SAM"/>
    <property type="match status" value="1"/>
</dbReference>
<dbReference type="InterPro" id="IPR050377">
    <property type="entry name" value="Radical_SAM_PqqE_MftC-like"/>
</dbReference>
<evidence type="ECO:0000313" key="7">
    <source>
        <dbReference type="Proteomes" id="UP000298860"/>
    </source>
</evidence>
<dbReference type="InterPro" id="IPR013785">
    <property type="entry name" value="Aldolase_TIM"/>
</dbReference>
<organism evidence="6 7">
    <name type="scientific">Gandjariella thermophila</name>
    <dbReference type="NCBI Taxonomy" id="1931992"/>
    <lineage>
        <taxon>Bacteria</taxon>
        <taxon>Bacillati</taxon>
        <taxon>Actinomycetota</taxon>
        <taxon>Actinomycetes</taxon>
        <taxon>Pseudonocardiales</taxon>
        <taxon>Pseudonocardiaceae</taxon>
        <taxon>Gandjariella</taxon>
    </lineage>
</organism>
<dbReference type="Proteomes" id="UP000298860">
    <property type="component" value="Unassembled WGS sequence"/>
</dbReference>
<name>A0A4D4JE78_9PSEU</name>